<dbReference type="SUPFAM" id="SSF56300">
    <property type="entry name" value="Metallo-dependent phosphatases"/>
    <property type="match status" value="1"/>
</dbReference>
<dbReference type="InterPro" id="IPR004843">
    <property type="entry name" value="Calcineurin-like_PHP"/>
</dbReference>
<sequence>MVYVTGDMHGDYDRFKARALRRLRRGDTLIICGDFGFVWDGGKAEQRLLKKLGRKRYTIAFLDGVHENHGLLAGYGTVDWNGGRARQISGRLYQLLRGQVYTIEGNTVFTLGGGENPDADCWSEALEGCMPTAGELEQAERNLAAADYRVDYVVTHECTGVVKSFLNMDSNMYNQLYAFLNRAAQTVRCKRWFFGCQHIDKVIPPKYVGVYKEVRKLE</sequence>
<reference evidence="2" key="1">
    <citation type="submission" date="2020-08" db="EMBL/GenBank/DDBJ databases">
        <title>Genome public.</title>
        <authorList>
            <person name="Liu C."/>
            <person name="Sun Q."/>
        </authorList>
    </citation>
    <scope>NUCLEOTIDE SEQUENCE</scope>
    <source>
        <strain evidence="2">NSJ-31</strain>
    </source>
</reference>
<keyword evidence="3" id="KW-1185">Reference proteome</keyword>
<comment type="caution">
    <text evidence="2">The sequence shown here is derived from an EMBL/GenBank/DDBJ whole genome shotgun (WGS) entry which is preliminary data.</text>
</comment>
<evidence type="ECO:0000313" key="3">
    <source>
        <dbReference type="Proteomes" id="UP000653127"/>
    </source>
</evidence>
<dbReference type="InterPro" id="IPR029052">
    <property type="entry name" value="Metallo-depent_PP-like"/>
</dbReference>
<feature type="domain" description="Calcineurin-like phosphoesterase" evidence="1">
    <location>
        <begin position="2"/>
        <end position="154"/>
    </location>
</feature>
<dbReference type="Proteomes" id="UP000653127">
    <property type="component" value="Unassembled WGS sequence"/>
</dbReference>
<dbReference type="GO" id="GO:0016787">
    <property type="term" value="F:hydrolase activity"/>
    <property type="evidence" value="ECO:0007669"/>
    <property type="project" value="InterPro"/>
</dbReference>
<organism evidence="2 3">
    <name type="scientific">Ligaoa zhengdingensis</name>
    <dbReference type="NCBI Taxonomy" id="2763658"/>
    <lineage>
        <taxon>Bacteria</taxon>
        <taxon>Bacillati</taxon>
        <taxon>Bacillota</taxon>
        <taxon>Clostridia</taxon>
        <taxon>Eubacteriales</taxon>
        <taxon>Oscillospiraceae</taxon>
        <taxon>Ligaoa</taxon>
    </lineage>
</organism>
<proteinExistence type="predicted"/>
<accession>A0A926I5K0</accession>
<gene>
    <name evidence="2" type="ORF">H8711_11495</name>
</gene>
<protein>
    <submittedName>
        <fullName evidence="2">Metallophosphoesterase</fullName>
    </submittedName>
</protein>
<dbReference type="EMBL" id="JACRST010000023">
    <property type="protein sequence ID" value="MBC8547550.1"/>
    <property type="molecule type" value="Genomic_DNA"/>
</dbReference>
<evidence type="ECO:0000259" key="1">
    <source>
        <dbReference type="Pfam" id="PF00149"/>
    </source>
</evidence>
<name>A0A926I5K0_9FIRM</name>
<dbReference type="AlphaFoldDB" id="A0A926I5K0"/>
<dbReference type="Pfam" id="PF00149">
    <property type="entry name" value="Metallophos"/>
    <property type="match status" value="1"/>
</dbReference>
<evidence type="ECO:0000313" key="2">
    <source>
        <dbReference type="EMBL" id="MBC8547550.1"/>
    </source>
</evidence>